<organism evidence="3 4">
    <name type="scientific">Acetobacter aceti NBRC 14818</name>
    <dbReference type="NCBI Taxonomy" id="887700"/>
    <lineage>
        <taxon>Bacteria</taxon>
        <taxon>Pseudomonadati</taxon>
        <taxon>Pseudomonadota</taxon>
        <taxon>Alphaproteobacteria</taxon>
        <taxon>Acetobacterales</taxon>
        <taxon>Acetobacteraceae</taxon>
        <taxon>Acetobacter</taxon>
        <taxon>Acetobacter subgen. Acetobacter</taxon>
    </lineage>
</organism>
<keyword evidence="4" id="KW-1185">Reference proteome</keyword>
<protein>
    <recommendedName>
        <fullName evidence="2">Integrase catalytic domain-containing protein</fullName>
    </recommendedName>
</protein>
<dbReference type="PROSITE" id="PS50994">
    <property type="entry name" value="INTEGRASE"/>
    <property type="match status" value="1"/>
</dbReference>
<dbReference type="GO" id="GO:0015074">
    <property type="term" value="P:DNA integration"/>
    <property type="evidence" value="ECO:0007669"/>
    <property type="project" value="InterPro"/>
</dbReference>
<feature type="domain" description="Integrase catalytic" evidence="2">
    <location>
        <begin position="69"/>
        <end position="247"/>
    </location>
</feature>
<name>A0AB33IR60_ACEAC</name>
<geneLocation type="plasmid" evidence="3 4">
    <name>pAACEN2</name>
</geneLocation>
<accession>A0AB33IR60</accession>
<dbReference type="SUPFAM" id="SSF53098">
    <property type="entry name" value="Ribonuclease H-like"/>
    <property type="match status" value="1"/>
</dbReference>
<proteinExistence type="predicted"/>
<dbReference type="AlphaFoldDB" id="A0AB33IR60"/>
<dbReference type="InterPro" id="IPR036397">
    <property type="entry name" value="RNaseH_sf"/>
</dbReference>
<keyword evidence="3" id="KW-0614">Plasmid</keyword>
<dbReference type="GO" id="GO:0003676">
    <property type="term" value="F:nucleic acid binding"/>
    <property type="evidence" value="ECO:0007669"/>
    <property type="project" value="InterPro"/>
</dbReference>
<gene>
    <name evidence="3" type="ORF">EMQ_P216</name>
</gene>
<feature type="region of interest" description="Disordered" evidence="1">
    <location>
        <begin position="433"/>
        <end position="455"/>
    </location>
</feature>
<dbReference type="Proteomes" id="UP000516424">
    <property type="component" value="Plasmid pAACEN2"/>
</dbReference>
<feature type="compositionally biased region" description="Basic and acidic residues" evidence="1">
    <location>
        <begin position="446"/>
        <end position="455"/>
    </location>
</feature>
<dbReference type="InterPro" id="IPR012337">
    <property type="entry name" value="RNaseH-like_sf"/>
</dbReference>
<evidence type="ECO:0000313" key="3">
    <source>
        <dbReference type="EMBL" id="BCK77772.1"/>
    </source>
</evidence>
<evidence type="ECO:0000313" key="4">
    <source>
        <dbReference type="Proteomes" id="UP000516424"/>
    </source>
</evidence>
<dbReference type="InterPro" id="IPR001584">
    <property type="entry name" value="Integrase_cat-core"/>
</dbReference>
<evidence type="ECO:0000259" key="2">
    <source>
        <dbReference type="PROSITE" id="PS50994"/>
    </source>
</evidence>
<evidence type="ECO:0000256" key="1">
    <source>
        <dbReference type="SAM" id="MobiDB-lite"/>
    </source>
</evidence>
<dbReference type="EMBL" id="AP023412">
    <property type="protein sequence ID" value="BCK77772.1"/>
    <property type="molecule type" value="Genomic_DNA"/>
</dbReference>
<sequence length="471" mass="52778">MFMEHFCRDLALSAGLEAADPRLNMICRVPKNYISKPSRTRTSKLVHKKRTDAGGYASDIEPRIRRTRDGLLPMDMVSADVRHCDFLARRQDGSITTAKMVAFQDQATNRLFVRSFICPKGEAIRREHVLATMRDMFADPSWGVPKHLYFDNGGEFQTGAATDDLARLAALIRDVGHDILIDDVSSLEGGIQRSLPYNPQSKVIEGVFSNITRTIEPMLPGFVGGDRMKKKVENQGKAPAPMPGNEAAVHEAIRNEIEFYNAAPQQKGYMPGFSPNTKMAEFIQHGWKAITFNPDEFSLAFGPEVTRLIQTGGVVSINNRRFRHDDMMLRVGEKMRFRLPLLENGTRIVALDDHDRPLFVALEERAFHMLDRAGASEQARQSKVLNKAIRSDAAGLEKIDLTAEMARYATDNPAPRPAAPEAKVTISPVLKEAARQRLPEAPARPSDSEEFHRTQDEAFKKLNAALMRRRA</sequence>
<dbReference type="Gene3D" id="3.30.420.10">
    <property type="entry name" value="Ribonuclease H-like superfamily/Ribonuclease H"/>
    <property type="match status" value="1"/>
</dbReference>
<reference evidence="3 4" key="1">
    <citation type="journal article" date="2011" name="Microbiology">
        <title>Transcriptome response to different carbon sources in Acetobacter aceti.</title>
        <authorList>
            <person name="Sakurai K."/>
            <person name="Arai H."/>
            <person name="Ishii M."/>
            <person name="Igarashi Y."/>
        </authorList>
    </citation>
    <scope>NUCLEOTIDE SEQUENCE [LARGE SCALE GENOMIC DNA]</scope>
    <source>
        <strain evidence="3 4">NBRC 14818</strain>
    </source>
</reference>